<evidence type="ECO:0000256" key="4">
    <source>
        <dbReference type="ARBA" id="ARBA00022692"/>
    </source>
</evidence>
<keyword evidence="3" id="KW-1003">Cell membrane</keyword>
<evidence type="ECO:0000256" key="1">
    <source>
        <dbReference type="ARBA" id="ARBA00004651"/>
    </source>
</evidence>
<evidence type="ECO:0000256" key="2">
    <source>
        <dbReference type="ARBA" id="ARBA00006386"/>
    </source>
</evidence>
<comment type="caution">
    <text evidence="8">The sequence shown here is derived from an EMBL/GenBank/DDBJ whole genome shotgun (WGS) entry which is preliminary data.</text>
</comment>
<comment type="subcellular location">
    <subcellularLocation>
        <location evidence="1">Cell membrane</location>
        <topology evidence="1">Multi-pass membrane protein</topology>
    </subcellularLocation>
</comment>
<gene>
    <name evidence="8" type="ORF">F8A88_08470</name>
</gene>
<dbReference type="PANTHER" id="PTHR34184">
    <property type="entry name" value="UPF0718 PROTEIN YCGR"/>
    <property type="match status" value="1"/>
</dbReference>
<proteinExistence type="inferred from homology"/>
<dbReference type="InterPro" id="IPR005524">
    <property type="entry name" value="DUF318"/>
</dbReference>
<evidence type="ECO:0000256" key="7">
    <source>
        <dbReference type="SAM" id="Phobius"/>
    </source>
</evidence>
<dbReference type="PANTHER" id="PTHR34184:SF4">
    <property type="entry name" value="UPF0718 PROTEIN YCGR"/>
    <property type="match status" value="1"/>
</dbReference>
<feature type="transmembrane region" description="Helical" evidence="7">
    <location>
        <begin position="5"/>
        <end position="33"/>
    </location>
</feature>
<feature type="transmembrane region" description="Helical" evidence="7">
    <location>
        <begin position="88"/>
        <end position="110"/>
    </location>
</feature>
<feature type="transmembrane region" description="Helical" evidence="7">
    <location>
        <begin position="45"/>
        <end position="67"/>
    </location>
</feature>
<feature type="transmembrane region" description="Helical" evidence="7">
    <location>
        <begin position="116"/>
        <end position="136"/>
    </location>
</feature>
<comment type="similarity">
    <text evidence="2">Belongs to the UPF0718 family.</text>
</comment>
<dbReference type="OrthoDB" id="9810876at2"/>
<dbReference type="Proteomes" id="UP000438699">
    <property type="component" value="Unassembled WGS sequence"/>
</dbReference>
<organism evidence="8 9">
    <name type="scientific">Pseudodesulfovibrio senegalensis</name>
    <dbReference type="NCBI Taxonomy" id="1721087"/>
    <lineage>
        <taxon>Bacteria</taxon>
        <taxon>Pseudomonadati</taxon>
        <taxon>Thermodesulfobacteriota</taxon>
        <taxon>Desulfovibrionia</taxon>
        <taxon>Desulfovibrionales</taxon>
        <taxon>Desulfovibrionaceae</taxon>
    </lineage>
</organism>
<feature type="transmembrane region" description="Helical" evidence="7">
    <location>
        <begin position="268"/>
        <end position="289"/>
    </location>
</feature>
<dbReference type="GO" id="GO:0005886">
    <property type="term" value="C:plasma membrane"/>
    <property type="evidence" value="ECO:0007669"/>
    <property type="project" value="UniProtKB-SubCell"/>
</dbReference>
<evidence type="ECO:0000313" key="8">
    <source>
        <dbReference type="EMBL" id="KAB1441625.1"/>
    </source>
</evidence>
<feature type="transmembrane region" description="Helical" evidence="7">
    <location>
        <begin position="295"/>
        <end position="315"/>
    </location>
</feature>
<keyword evidence="9" id="KW-1185">Reference proteome</keyword>
<dbReference type="InterPro" id="IPR052923">
    <property type="entry name" value="UPF0718"/>
</dbReference>
<dbReference type="Pfam" id="PF03773">
    <property type="entry name" value="ArsP_1"/>
    <property type="match status" value="1"/>
</dbReference>
<keyword evidence="6 7" id="KW-0472">Membrane</keyword>
<feature type="transmembrane region" description="Helical" evidence="7">
    <location>
        <begin position="204"/>
        <end position="227"/>
    </location>
</feature>
<feature type="transmembrane region" description="Helical" evidence="7">
    <location>
        <begin position="233"/>
        <end position="256"/>
    </location>
</feature>
<evidence type="ECO:0000256" key="6">
    <source>
        <dbReference type="ARBA" id="ARBA00023136"/>
    </source>
</evidence>
<name>A0A6N6N2I9_9BACT</name>
<protein>
    <submittedName>
        <fullName evidence="8">Permease</fullName>
    </submittedName>
</protein>
<dbReference type="EMBL" id="WAIE01000003">
    <property type="protein sequence ID" value="KAB1441625.1"/>
    <property type="molecule type" value="Genomic_DNA"/>
</dbReference>
<accession>A0A6N6N2I9</accession>
<evidence type="ECO:0000256" key="3">
    <source>
        <dbReference type="ARBA" id="ARBA00022475"/>
    </source>
</evidence>
<evidence type="ECO:0000313" key="9">
    <source>
        <dbReference type="Proteomes" id="UP000438699"/>
    </source>
</evidence>
<evidence type="ECO:0000256" key="5">
    <source>
        <dbReference type="ARBA" id="ARBA00022989"/>
    </source>
</evidence>
<reference evidence="8 9" key="1">
    <citation type="journal article" date="2017" name="Int. J. Syst. Evol. Microbiol.">
        <title>Desulfovibrio senegalensis sp. nov., a mesophilic sulfate reducer isolated from marine sediment.</title>
        <authorList>
            <person name="Thioye A."/>
            <person name="Gam Z.B.A."/>
            <person name="Mbengue M."/>
            <person name="Cayol J.L."/>
            <person name="Joseph-Bartoli M."/>
            <person name="Toure-Kane C."/>
            <person name="Labat M."/>
        </authorList>
    </citation>
    <scope>NUCLEOTIDE SEQUENCE [LARGE SCALE GENOMIC DNA]</scope>
    <source>
        <strain evidence="8 9">DSM 101509</strain>
    </source>
</reference>
<keyword evidence="4 7" id="KW-0812">Transmembrane</keyword>
<dbReference type="AlphaFoldDB" id="A0A6N6N2I9"/>
<sequence length="319" mass="33380">MADSLLIFCSMATAIVLEAAPFLLLGSLVGALFEVFVPDRALERFIPSGAVAQVSVGLVAGMALPTCECGVVPIARRLLLRRVPVRMVMAYMLAAPVINPVVVLSTYVAFQNDLSMVGLRVLFVAVPAAAVALGLGRGEAHDVLRMPKPVLLRMHGIGEPAIHAHEGHESGCSCASCAEGAQQGSRLMAVLSHTALEFLSMARFLIAGACLAAAFKVFVPAAILRLFVDSPVLSIVSMMLFAVLSSVCSEADAFVAAGFSMLPRAAQLSFTAIGPMVDLKLLGMFGATFRGRVTLALVTVPTLSVLVMSLLLQWLGGGS</sequence>
<keyword evidence="5 7" id="KW-1133">Transmembrane helix</keyword>
<dbReference type="RefSeq" id="WP_151150718.1">
    <property type="nucleotide sequence ID" value="NZ_WAIE01000003.1"/>
</dbReference>